<dbReference type="EMBL" id="GECZ01025299">
    <property type="protein sequence ID" value="JAS44470.1"/>
    <property type="molecule type" value="Transcribed_RNA"/>
</dbReference>
<evidence type="ECO:0008006" key="4">
    <source>
        <dbReference type="Google" id="ProtNLM"/>
    </source>
</evidence>
<gene>
    <name evidence="3" type="ORF">g.8837</name>
</gene>
<evidence type="ECO:0000256" key="2">
    <source>
        <dbReference type="SAM" id="SignalP"/>
    </source>
</evidence>
<feature type="region of interest" description="Disordered" evidence="1">
    <location>
        <begin position="48"/>
        <end position="81"/>
    </location>
</feature>
<sequence>MKIFGVLALLIVLHVSTSWGQNSGPRNMGSGRRGDILNMGDVDEQIAFNIDNTGGSGGGGSVGGGGSGGGDAGGSGGGGGLKAPQDCAMIMKVCQCDGGGTKGGGTKGGSKGGQRPISGQSDDPPDYAINN</sequence>
<name>A0A1B6F2P3_9HEMI</name>
<protein>
    <recommendedName>
        <fullName evidence="4">DUF4766 domain-containing protein</fullName>
    </recommendedName>
</protein>
<feature type="chain" id="PRO_5008582550" description="DUF4766 domain-containing protein" evidence="2">
    <location>
        <begin position="21"/>
        <end position="131"/>
    </location>
</feature>
<proteinExistence type="predicted"/>
<feature type="region of interest" description="Disordered" evidence="1">
    <location>
        <begin position="100"/>
        <end position="131"/>
    </location>
</feature>
<organism evidence="3">
    <name type="scientific">Cuerna arida</name>
    <dbReference type="NCBI Taxonomy" id="1464854"/>
    <lineage>
        <taxon>Eukaryota</taxon>
        <taxon>Metazoa</taxon>
        <taxon>Ecdysozoa</taxon>
        <taxon>Arthropoda</taxon>
        <taxon>Hexapoda</taxon>
        <taxon>Insecta</taxon>
        <taxon>Pterygota</taxon>
        <taxon>Neoptera</taxon>
        <taxon>Paraneoptera</taxon>
        <taxon>Hemiptera</taxon>
        <taxon>Auchenorrhyncha</taxon>
        <taxon>Membracoidea</taxon>
        <taxon>Cicadellidae</taxon>
        <taxon>Cicadellinae</taxon>
        <taxon>Proconiini</taxon>
        <taxon>Cuerna</taxon>
    </lineage>
</organism>
<feature type="compositionally biased region" description="Gly residues" evidence="1">
    <location>
        <begin position="100"/>
        <end position="112"/>
    </location>
</feature>
<evidence type="ECO:0000256" key="1">
    <source>
        <dbReference type="SAM" id="MobiDB-lite"/>
    </source>
</evidence>
<accession>A0A1B6F2P3</accession>
<dbReference type="AlphaFoldDB" id="A0A1B6F2P3"/>
<feature type="signal peptide" evidence="2">
    <location>
        <begin position="1"/>
        <end position="20"/>
    </location>
</feature>
<reference evidence="3" key="1">
    <citation type="submission" date="2015-11" db="EMBL/GenBank/DDBJ databases">
        <title>De novo transcriptome assembly of four potential Pierce s Disease insect vectors from Arizona vineyards.</title>
        <authorList>
            <person name="Tassone E.E."/>
        </authorList>
    </citation>
    <scope>NUCLEOTIDE SEQUENCE</scope>
</reference>
<feature type="compositionally biased region" description="Gly residues" evidence="1">
    <location>
        <begin position="54"/>
        <end position="81"/>
    </location>
</feature>
<keyword evidence="2" id="KW-0732">Signal</keyword>
<evidence type="ECO:0000313" key="3">
    <source>
        <dbReference type="EMBL" id="JAS44470.1"/>
    </source>
</evidence>